<gene>
    <name evidence="2" type="ORF">SAMN05444387_3713</name>
</gene>
<feature type="compositionally biased region" description="Low complexity" evidence="1">
    <location>
        <begin position="18"/>
        <end position="28"/>
    </location>
</feature>
<dbReference type="EMBL" id="FRBX01000005">
    <property type="protein sequence ID" value="SHM99223.1"/>
    <property type="molecule type" value="Genomic_DNA"/>
</dbReference>
<feature type="region of interest" description="Disordered" evidence="1">
    <location>
        <begin position="14"/>
        <end position="36"/>
    </location>
</feature>
<dbReference type="RefSeq" id="WP_165768479.1">
    <property type="nucleotide sequence ID" value="NZ_FRBX01000005.1"/>
</dbReference>
<evidence type="ECO:0000313" key="3">
    <source>
        <dbReference type="Proteomes" id="UP000184216"/>
    </source>
</evidence>
<evidence type="ECO:0000313" key="2">
    <source>
        <dbReference type="EMBL" id="SHM99223.1"/>
    </source>
</evidence>
<dbReference type="Pfam" id="PF19265">
    <property type="entry name" value="DUF5908"/>
    <property type="match status" value="1"/>
</dbReference>
<dbReference type="Proteomes" id="UP000184216">
    <property type="component" value="Unassembled WGS sequence"/>
</dbReference>
<keyword evidence="3" id="KW-1185">Reference proteome</keyword>
<comment type="caution">
    <text evidence="2">The sequence shown here is derived from an EMBL/GenBank/DDBJ whole genome shotgun (WGS) entry which is preliminary data.</text>
</comment>
<evidence type="ECO:0000256" key="1">
    <source>
        <dbReference type="SAM" id="MobiDB-lite"/>
    </source>
</evidence>
<accession>A0ABY1J7H2</accession>
<dbReference type="InterPro" id="IPR045459">
    <property type="entry name" value="DUF5908"/>
</dbReference>
<protein>
    <submittedName>
        <fullName evidence="2">Uncharacterized protein</fullName>
    </submittedName>
</protein>
<organism evidence="2 3">
    <name type="scientific">Flavobacterium pectinovorum</name>
    <dbReference type="NCBI Taxonomy" id="29533"/>
    <lineage>
        <taxon>Bacteria</taxon>
        <taxon>Pseudomonadati</taxon>
        <taxon>Bacteroidota</taxon>
        <taxon>Flavobacteriia</taxon>
        <taxon>Flavobacteriales</taxon>
        <taxon>Flavobacteriaceae</taxon>
        <taxon>Flavobacterium</taxon>
    </lineage>
</organism>
<name>A0ABY1J7H2_9FLAO</name>
<reference evidence="2 3" key="1">
    <citation type="submission" date="2016-11" db="EMBL/GenBank/DDBJ databases">
        <authorList>
            <person name="Varghese N."/>
            <person name="Submissions S."/>
        </authorList>
    </citation>
    <scope>NUCLEOTIDE SEQUENCE [LARGE SCALE GENOMIC DNA]</scope>
    <source>
        <strain evidence="2 3">DSM 6368</strain>
    </source>
</reference>
<proteinExistence type="predicted"/>
<sequence length="52" mass="5790">MPIEIKELHIKINVSEGSKPNSSASAPKSKGEDPVAECVEQVMKIIERKKER</sequence>